<dbReference type="GO" id="GO:0000976">
    <property type="term" value="F:transcription cis-regulatory region binding"/>
    <property type="evidence" value="ECO:0007669"/>
    <property type="project" value="TreeGrafter"/>
</dbReference>
<name>A0AAN6E365_9EURO</name>
<dbReference type="GO" id="GO:0000981">
    <property type="term" value="F:DNA-binding transcription factor activity, RNA polymerase II-specific"/>
    <property type="evidence" value="ECO:0007669"/>
    <property type="project" value="InterPro"/>
</dbReference>
<dbReference type="Pfam" id="PF00172">
    <property type="entry name" value="Zn_clus"/>
    <property type="match status" value="1"/>
</dbReference>
<dbReference type="CDD" id="cd00067">
    <property type="entry name" value="GAL4"/>
    <property type="match status" value="1"/>
</dbReference>
<evidence type="ECO:0000256" key="2">
    <source>
        <dbReference type="ARBA" id="ARBA00023015"/>
    </source>
</evidence>
<dbReference type="SUPFAM" id="SSF57701">
    <property type="entry name" value="Zn2/Cys6 DNA-binding domain"/>
    <property type="match status" value="1"/>
</dbReference>
<dbReference type="InterPro" id="IPR036864">
    <property type="entry name" value="Zn2-C6_fun-type_DNA-bd_sf"/>
</dbReference>
<evidence type="ECO:0000256" key="4">
    <source>
        <dbReference type="ARBA" id="ARBA00023163"/>
    </source>
</evidence>
<keyword evidence="2" id="KW-0805">Transcription regulation</keyword>
<comment type="subcellular location">
    <subcellularLocation>
        <location evidence="1">Nucleus</location>
    </subcellularLocation>
</comment>
<dbReference type="GO" id="GO:0008270">
    <property type="term" value="F:zinc ion binding"/>
    <property type="evidence" value="ECO:0007669"/>
    <property type="project" value="InterPro"/>
</dbReference>
<evidence type="ECO:0000256" key="6">
    <source>
        <dbReference type="SAM" id="MobiDB-lite"/>
    </source>
</evidence>
<dbReference type="PANTHER" id="PTHR37534">
    <property type="entry name" value="TRANSCRIPTIONAL ACTIVATOR PROTEIN UGA3"/>
    <property type="match status" value="1"/>
</dbReference>
<evidence type="ECO:0000313" key="9">
    <source>
        <dbReference type="Proteomes" id="UP001203852"/>
    </source>
</evidence>
<reference evidence="8" key="1">
    <citation type="journal article" date="2022" name="bioRxiv">
        <title>Deciphering the potential niche of two novel black yeast fungi from a biological soil crust based on their genomes, phenotypes, and melanin regulation.</title>
        <authorList>
            <consortium name="DOE Joint Genome Institute"/>
            <person name="Carr E.C."/>
            <person name="Barton Q."/>
            <person name="Grambo S."/>
            <person name="Sullivan M."/>
            <person name="Renfro C.M."/>
            <person name="Kuo A."/>
            <person name="Pangilinan J."/>
            <person name="Lipzen A."/>
            <person name="Keymanesh K."/>
            <person name="Savage E."/>
            <person name="Barry K."/>
            <person name="Grigoriev I.V."/>
            <person name="Riekhof W.R."/>
            <person name="Harris S.S."/>
        </authorList>
    </citation>
    <scope>NUCLEOTIDE SEQUENCE</scope>
    <source>
        <strain evidence="8">JF 03-4F</strain>
    </source>
</reference>
<feature type="domain" description="Zn(2)-C6 fungal-type" evidence="7">
    <location>
        <begin position="8"/>
        <end position="36"/>
    </location>
</feature>
<keyword evidence="9" id="KW-1185">Reference proteome</keyword>
<dbReference type="InterPro" id="IPR021858">
    <property type="entry name" value="Fun_TF"/>
</dbReference>
<dbReference type="Pfam" id="PF11951">
    <property type="entry name" value="Fungal_trans_2"/>
    <property type="match status" value="1"/>
</dbReference>
<comment type="caution">
    <text evidence="8">The sequence shown here is derived from an EMBL/GenBank/DDBJ whole genome shotgun (WGS) entry which is preliminary data.</text>
</comment>
<sequence length="585" mass="65353">MLRKSRGGCSVCKSRRVKCDEKKPACSGCSNRGWTCPGYHRPLRWSSKHQQDSYLAMPHSRTRSPQAMTITAQRQTHHESILGGHTRRGTLQDASPDDLVQIANEEEGLESLESESPSSTPSNALLLQSSKHRPTLVFQDDLLLVNCYSDRLARILSIYNGSFNPFRAAALSAWTRSSLLISLFKFLAGAYELSLTGGSGLDIVVNEARISTLNQISLILSEIDSVHSMKKIELLLGIVMFGLSSSWYDLEDLGLAHYNAAAALLRSVDIEEIMPTQNYQYFEECLVYWWMMLSFACDPSQQVIQDPPRLTPMSATKRRIPHPLTGVSSEVQYLLGKVGYLVLGERRKYLDRPLTTIKTVLESLSNIESARGLESQLHTLDLPSAESVVDPKDPYTPVADLINIANAYRVCGLLLLYHAFPDLLRTKLAHGSNDETCGPRSESMEDHLVSLALHALHILAKNSELSGTRTIEAIILVIISGELGSVPRVDAARQTLNPQVELEDTSGNVPGRNLTGMDATRRQESLQQARAAVLARFERVQSVLPFQTIDRMRMLVLKTWDLMDQGKDIFWVDVMIESKWQFLMI</sequence>
<dbReference type="PROSITE" id="PS00463">
    <property type="entry name" value="ZN2_CY6_FUNGAL_1"/>
    <property type="match status" value="1"/>
</dbReference>
<evidence type="ECO:0000256" key="5">
    <source>
        <dbReference type="ARBA" id="ARBA00023242"/>
    </source>
</evidence>
<protein>
    <submittedName>
        <fullName evidence="8">Fungal-specific transcription factor domain-containing protein</fullName>
    </submittedName>
</protein>
<evidence type="ECO:0000313" key="8">
    <source>
        <dbReference type="EMBL" id="KAI1617056.1"/>
    </source>
</evidence>
<evidence type="ECO:0000256" key="3">
    <source>
        <dbReference type="ARBA" id="ARBA00023125"/>
    </source>
</evidence>
<dbReference type="PANTHER" id="PTHR37534:SF11">
    <property type="entry name" value="ZN(II)2CYS6 TRANSCRIPTION FACTOR (EUROFUNG)"/>
    <property type="match status" value="1"/>
</dbReference>
<keyword evidence="3" id="KW-0238">DNA-binding</keyword>
<dbReference type="GO" id="GO:0045944">
    <property type="term" value="P:positive regulation of transcription by RNA polymerase II"/>
    <property type="evidence" value="ECO:0007669"/>
    <property type="project" value="TreeGrafter"/>
</dbReference>
<keyword evidence="5" id="KW-0539">Nucleus</keyword>
<evidence type="ECO:0000259" key="7">
    <source>
        <dbReference type="PROSITE" id="PS50048"/>
    </source>
</evidence>
<dbReference type="GO" id="GO:0005634">
    <property type="term" value="C:nucleus"/>
    <property type="evidence" value="ECO:0007669"/>
    <property type="project" value="UniProtKB-SubCell"/>
</dbReference>
<dbReference type="PROSITE" id="PS50048">
    <property type="entry name" value="ZN2_CY6_FUNGAL_2"/>
    <property type="match status" value="1"/>
</dbReference>
<accession>A0AAN6E365</accession>
<dbReference type="InterPro" id="IPR001138">
    <property type="entry name" value="Zn2Cys6_DnaBD"/>
</dbReference>
<evidence type="ECO:0000256" key="1">
    <source>
        <dbReference type="ARBA" id="ARBA00004123"/>
    </source>
</evidence>
<proteinExistence type="predicted"/>
<dbReference type="AlphaFoldDB" id="A0AAN6E365"/>
<dbReference type="Proteomes" id="UP001203852">
    <property type="component" value="Unassembled WGS sequence"/>
</dbReference>
<gene>
    <name evidence="8" type="ORF">EDD36DRAFT_153118</name>
</gene>
<feature type="region of interest" description="Disordered" evidence="6">
    <location>
        <begin position="73"/>
        <end position="94"/>
    </location>
</feature>
<keyword evidence="4" id="KW-0804">Transcription</keyword>
<dbReference type="Gene3D" id="4.10.240.10">
    <property type="entry name" value="Zn(2)-C6 fungal-type DNA-binding domain"/>
    <property type="match status" value="1"/>
</dbReference>
<organism evidence="8 9">
    <name type="scientific">Exophiala viscosa</name>
    <dbReference type="NCBI Taxonomy" id="2486360"/>
    <lineage>
        <taxon>Eukaryota</taxon>
        <taxon>Fungi</taxon>
        <taxon>Dikarya</taxon>
        <taxon>Ascomycota</taxon>
        <taxon>Pezizomycotina</taxon>
        <taxon>Eurotiomycetes</taxon>
        <taxon>Chaetothyriomycetidae</taxon>
        <taxon>Chaetothyriales</taxon>
        <taxon>Herpotrichiellaceae</taxon>
        <taxon>Exophiala</taxon>
    </lineage>
</organism>
<dbReference type="EMBL" id="MU404351">
    <property type="protein sequence ID" value="KAI1617056.1"/>
    <property type="molecule type" value="Genomic_DNA"/>
</dbReference>
<dbReference type="SMART" id="SM00066">
    <property type="entry name" value="GAL4"/>
    <property type="match status" value="1"/>
</dbReference>